<dbReference type="Pfam" id="PF13193">
    <property type="entry name" value="AMP-binding_C"/>
    <property type="match status" value="1"/>
</dbReference>
<dbReference type="Pfam" id="PF00501">
    <property type="entry name" value="AMP-binding"/>
    <property type="match status" value="1"/>
</dbReference>
<feature type="domain" description="AMP-dependent synthetase/ligase" evidence="1">
    <location>
        <begin position="40"/>
        <end position="423"/>
    </location>
</feature>
<dbReference type="InterPro" id="IPR000873">
    <property type="entry name" value="AMP-dep_synth/lig_dom"/>
</dbReference>
<accession>A0ABR4P758</accession>
<dbReference type="CDD" id="cd05911">
    <property type="entry name" value="Firefly_Luc_like"/>
    <property type="match status" value="1"/>
</dbReference>
<dbReference type="Proteomes" id="UP001629113">
    <property type="component" value="Unassembled WGS sequence"/>
</dbReference>
<evidence type="ECO:0000313" key="3">
    <source>
        <dbReference type="EMBL" id="KAL3418926.1"/>
    </source>
</evidence>
<evidence type="ECO:0000259" key="1">
    <source>
        <dbReference type="Pfam" id="PF00501"/>
    </source>
</evidence>
<proteinExistence type="predicted"/>
<dbReference type="EMBL" id="JBFCZG010000008">
    <property type="protein sequence ID" value="KAL3418926.1"/>
    <property type="molecule type" value="Genomic_DNA"/>
</dbReference>
<dbReference type="InterPro" id="IPR020845">
    <property type="entry name" value="AMP-binding_CS"/>
</dbReference>
<dbReference type="InterPro" id="IPR045851">
    <property type="entry name" value="AMP-bd_C_sf"/>
</dbReference>
<gene>
    <name evidence="3" type="ORF">PVAG01_09147</name>
</gene>
<evidence type="ECO:0000259" key="2">
    <source>
        <dbReference type="Pfam" id="PF13193"/>
    </source>
</evidence>
<dbReference type="PANTHER" id="PTHR24096">
    <property type="entry name" value="LONG-CHAIN-FATTY-ACID--COA LIGASE"/>
    <property type="match status" value="1"/>
</dbReference>
<dbReference type="InterPro" id="IPR025110">
    <property type="entry name" value="AMP-bd_C"/>
</dbReference>
<dbReference type="Gene3D" id="3.30.300.30">
    <property type="match status" value="1"/>
</dbReference>
<name>A0ABR4P758_9HELO</name>
<protein>
    <submittedName>
        <fullName evidence="3">AMP-binding enzyme</fullName>
    </submittedName>
</protein>
<organism evidence="3 4">
    <name type="scientific">Phlyctema vagabunda</name>
    <dbReference type="NCBI Taxonomy" id="108571"/>
    <lineage>
        <taxon>Eukaryota</taxon>
        <taxon>Fungi</taxon>
        <taxon>Dikarya</taxon>
        <taxon>Ascomycota</taxon>
        <taxon>Pezizomycotina</taxon>
        <taxon>Leotiomycetes</taxon>
        <taxon>Helotiales</taxon>
        <taxon>Dermateaceae</taxon>
        <taxon>Phlyctema</taxon>
    </lineage>
</organism>
<dbReference type="InterPro" id="IPR042099">
    <property type="entry name" value="ANL_N_sf"/>
</dbReference>
<comment type="caution">
    <text evidence="3">The sequence shown here is derived from an EMBL/GenBank/DDBJ whole genome shotgun (WGS) entry which is preliminary data.</text>
</comment>
<keyword evidence="4" id="KW-1185">Reference proteome</keyword>
<dbReference type="Gene3D" id="3.40.50.12780">
    <property type="entry name" value="N-terminal domain of ligase-like"/>
    <property type="match status" value="1"/>
</dbReference>
<dbReference type="PANTHER" id="PTHR24096:SF422">
    <property type="entry name" value="BCDNA.GH02901"/>
    <property type="match status" value="1"/>
</dbReference>
<sequence>MVFTPPSWVPSLDIKEVPDSISINQFMLDEAYGRRAHNKSQNPFTCGISGRTYTGAQMAGRVEHLARALSKEFGWQPNQGTEWDKVIGIFALNTVDSMTLAYAIHRLSGVASPANAAYSASELEFQLKSSGAKALFTCVPLLQTSLEAAKACGIPNKHVYLLEMPKEFSGDKQLPFQTVGQLIEQGSKLGQLEQLKWQPGQGAKQTAYLCYSSGTSGLPKGVMISHRNVIANVLQICRYEQPTRDRRPENEKTEIGLGLLPLSHIYGLVVIAQASTYRGDGVVVLPKFELPSYLNAIQTYKIATLYVVPPIIIQMAKNPAACKQTDLSSVRCVFTGAAPLGAETAEELQGIYPSWKIRQGYGLTETSTVVCSTSEDDIWFGSSGSLVPGITAKILTPEGTEVTAYNEPGELVVQSPSVVLGYLNNEKANQETFIEDTDGKGRWMRTGDEAVIRKSPKGHEHVFIVDRIKELIKVKGLQVAPAELEAHILTHPAVADVAVIPVPDDKAGEIPKAFVVKSTSVGIEENDRAVARDIAKHVEDHKARHKWIKGGVEFIDVIPKSPSGKILRRLLRDKEKEARRKKGAKL</sequence>
<dbReference type="SUPFAM" id="SSF56801">
    <property type="entry name" value="Acetyl-CoA synthetase-like"/>
    <property type="match status" value="1"/>
</dbReference>
<dbReference type="PROSITE" id="PS00455">
    <property type="entry name" value="AMP_BINDING"/>
    <property type="match status" value="1"/>
</dbReference>
<reference evidence="3 4" key="1">
    <citation type="submission" date="2024-06" db="EMBL/GenBank/DDBJ databases">
        <title>Complete genome of Phlyctema vagabunda strain 19-DSS-EL-015.</title>
        <authorList>
            <person name="Fiorenzani C."/>
        </authorList>
    </citation>
    <scope>NUCLEOTIDE SEQUENCE [LARGE SCALE GENOMIC DNA]</scope>
    <source>
        <strain evidence="3 4">19-DSS-EL-015</strain>
    </source>
</reference>
<evidence type="ECO:0000313" key="4">
    <source>
        <dbReference type="Proteomes" id="UP001629113"/>
    </source>
</evidence>
<feature type="domain" description="AMP-binding enzyme C-terminal" evidence="2">
    <location>
        <begin position="483"/>
        <end position="565"/>
    </location>
</feature>